<protein>
    <submittedName>
        <fullName evidence="2">Uncharacterized protein</fullName>
    </submittedName>
</protein>
<reference evidence="2 3" key="1">
    <citation type="submission" date="2020-07" db="EMBL/GenBank/DDBJ databases">
        <title>Taxonomic proposal: Crassvirales, a new order of highly abundant and diverse bacterial viruses.</title>
        <authorList>
            <person name="Shkoporov A.N."/>
            <person name="Stockdale S.R."/>
            <person name="Guerin E."/>
            <person name="Ross R.P."/>
            <person name="Hill C."/>
        </authorList>
    </citation>
    <scope>NUCLEOTIDE SEQUENCE [LARGE SCALE GENOMIC DNA]</scope>
</reference>
<proteinExistence type="predicted"/>
<dbReference type="Proteomes" id="UP000593627">
    <property type="component" value="Segment"/>
</dbReference>
<feature type="coiled-coil region" evidence="1">
    <location>
        <begin position="29"/>
        <end position="56"/>
    </location>
</feature>
<dbReference type="GeneID" id="65129743"/>
<evidence type="ECO:0000313" key="3">
    <source>
        <dbReference type="Proteomes" id="UP000593627"/>
    </source>
</evidence>
<dbReference type="RefSeq" id="YP_010111379.1">
    <property type="nucleotide sequence ID" value="NC_055881.1"/>
</dbReference>
<dbReference type="EMBL" id="MT774388">
    <property type="protein sequence ID" value="QOR59221.1"/>
    <property type="molecule type" value="Genomic_DNA"/>
</dbReference>
<evidence type="ECO:0000256" key="1">
    <source>
        <dbReference type="SAM" id="Coils"/>
    </source>
</evidence>
<dbReference type="KEGG" id="vg:65129743"/>
<evidence type="ECO:0000313" key="2">
    <source>
        <dbReference type="EMBL" id="QOR59221.1"/>
    </source>
</evidence>
<keyword evidence="1" id="KW-0175">Coiled coil</keyword>
<name>A0A7M1RZ95_9CAUD</name>
<sequence>MAFGSKKEITKPSFKERLTGVKSMFKKAHEDASKLNAEMQADIDSKKQKIELLESEIGFISETQKEAQEFMSNLEKFI</sequence>
<organism evidence="2 3">
    <name type="scientific">uncultured phage cr112_1</name>
    <dbReference type="NCBI Taxonomy" id="2772072"/>
    <lineage>
        <taxon>Viruses</taxon>
        <taxon>Duplodnaviria</taxon>
        <taxon>Heunggongvirae</taxon>
        <taxon>Uroviricota</taxon>
        <taxon>Caudoviricetes</taxon>
        <taxon>Crassvirales</taxon>
        <taxon>Steigviridae</taxon>
        <taxon>Asinivirinae</taxon>
        <taxon>Kehishuvirus</taxon>
        <taxon>Kehishuvirus splanchnicus</taxon>
    </lineage>
</organism>
<keyword evidence="3" id="KW-1185">Reference proteome</keyword>
<accession>A0A7M1RZ95</accession>